<dbReference type="AlphaFoldDB" id="A0A183JLE0"/>
<evidence type="ECO:0000313" key="2">
    <source>
        <dbReference type="Proteomes" id="UP000279833"/>
    </source>
</evidence>
<accession>A0A183JLE0</accession>
<evidence type="ECO:0000313" key="1">
    <source>
        <dbReference type="EMBL" id="VDO82540.1"/>
    </source>
</evidence>
<reference evidence="1 2" key="2">
    <citation type="submission" date="2018-11" db="EMBL/GenBank/DDBJ databases">
        <authorList>
            <consortium name="Pathogen Informatics"/>
        </authorList>
    </citation>
    <scope>NUCLEOTIDE SEQUENCE [LARGE SCALE GENOMIC DNA]</scope>
    <source>
        <strain evidence="1">Dakar</strain>
        <strain evidence="2">Dakar, Senegal</strain>
    </source>
</reference>
<protein>
    <submittedName>
        <fullName evidence="3">Secreted protein</fullName>
    </submittedName>
</protein>
<name>A0A183JLE0_9TREM</name>
<gene>
    <name evidence="1" type="ORF">SCUD_LOCUS3521</name>
</gene>
<dbReference type="EMBL" id="UZAK01004037">
    <property type="protein sequence ID" value="VDO82540.1"/>
    <property type="molecule type" value="Genomic_DNA"/>
</dbReference>
<dbReference type="WBParaSite" id="SCUD_0000352101-mRNA-1">
    <property type="protein sequence ID" value="SCUD_0000352101-mRNA-1"/>
    <property type="gene ID" value="SCUD_0000352101"/>
</dbReference>
<reference evidence="3" key="1">
    <citation type="submission" date="2016-06" db="UniProtKB">
        <authorList>
            <consortium name="WormBaseParasite"/>
        </authorList>
    </citation>
    <scope>IDENTIFICATION</scope>
</reference>
<sequence length="71" mass="7647">MCCKCVECGSVSLWLVEPRGSLWSRTTDFPLSSRSGLEICVAVAPELLVGSQTLLRVTGMNLESTCELPVS</sequence>
<organism evidence="3">
    <name type="scientific">Schistosoma curassoni</name>
    <dbReference type="NCBI Taxonomy" id="6186"/>
    <lineage>
        <taxon>Eukaryota</taxon>
        <taxon>Metazoa</taxon>
        <taxon>Spiralia</taxon>
        <taxon>Lophotrochozoa</taxon>
        <taxon>Platyhelminthes</taxon>
        <taxon>Trematoda</taxon>
        <taxon>Digenea</taxon>
        <taxon>Strigeidida</taxon>
        <taxon>Schistosomatoidea</taxon>
        <taxon>Schistosomatidae</taxon>
        <taxon>Schistosoma</taxon>
    </lineage>
</organism>
<keyword evidence="2" id="KW-1185">Reference proteome</keyword>
<evidence type="ECO:0000313" key="3">
    <source>
        <dbReference type="WBParaSite" id="SCUD_0000352101-mRNA-1"/>
    </source>
</evidence>
<dbReference type="Proteomes" id="UP000279833">
    <property type="component" value="Unassembled WGS sequence"/>
</dbReference>
<proteinExistence type="predicted"/>